<sequence length="128" mass="14290">MRISRETDYAIRCMLHLCANGRKVAMVDEIAQARDVPKSFLAKILQKLKRARLVESFRGVKGGFRLARDPSGISLLDVIEAIQGDVGVNVCAVDDLACDRSAECVIHPIWKKMSSEIVALLREHDLRT</sequence>
<dbReference type="PANTHER" id="PTHR33221:SF2">
    <property type="entry name" value="TRANSCRIPTIONAL REGULATOR"/>
    <property type="match status" value="1"/>
</dbReference>
<dbReference type="Pfam" id="PF02082">
    <property type="entry name" value="Rrf2"/>
    <property type="match status" value="1"/>
</dbReference>
<dbReference type="SUPFAM" id="SSF46785">
    <property type="entry name" value="Winged helix' DNA-binding domain"/>
    <property type="match status" value="1"/>
</dbReference>
<feature type="non-terminal residue" evidence="1">
    <location>
        <position position="128"/>
    </location>
</feature>
<dbReference type="InterPro" id="IPR000944">
    <property type="entry name" value="Tscrpt_reg_Rrf2"/>
</dbReference>
<dbReference type="PROSITE" id="PS51197">
    <property type="entry name" value="HTH_RRF2_2"/>
    <property type="match status" value="1"/>
</dbReference>
<dbReference type="PANTHER" id="PTHR33221">
    <property type="entry name" value="WINGED HELIX-TURN-HELIX TRANSCRIPTIONAL REGULATOR, RRF2 FAMILY"/>
    <property type="match status" value="1"/>
</dbReference>
<reference evidence="1" key="1">
    <citation type="journal article" date="2015" name="Nature">
        <title>Complex archaea that bridge the gap between prokaryotes and eukaryotes.</title>
        <authorList>
            <person name="Spang A."/>
            <person name="Saw J.H."/>
            <person name="Jorgensen S.L."/>
            <person name="Zaremba-Niedzwiedzka K."/>
            <person name="Martijn J."/>
            <person name="Lind A.E."/>
            <person name="van Eijk R."/>
            <person name="Schleper C."/>
            <person name="Guy L."/>
            <person name="Ettema T.J."/>
        </authorList>
    </citation>
    <scope>NUCLEOTIDE SEQUENCE</scope>
</reference>
<name>A0A0F9J1Q3_9ZZZZ</name>
<protein>
    <recommendedName>
        <fullName evidence="2">Rrf2 family transcriptional regulator</fullName>
    </recommendedName>
</protein>
<dbReference type="AlphaFoldDB" id="A0A0F9J1Q3"/>
<accession>A0A0F9J1Q3</accession>
<dbReference type="GO" id="GO:0005829">
    <property type="term" value="C:cytosol"/>
    <property type="evidence" value="ECO:0007669"/>
    <property type="project" value="TreeGrafter"/>
</dbReference>
<comment type="caution">
    <text evidence="1">The sequence shown here is derived from an EMBL/GenBank/DDBJ whole genome shotgun (WGS) entry which is preliminary data.</text>
</comment>
<dbReference type="Gene3D" id="1.10.10.10">
    <property type="entry name" value="Winged helix-like DNA-binding domain superfamily/Winged helix DNA-binding domain"/>
    <property type="match status" value="1"/>
</dbReference>
<evidence type="ECO:0008006" key="2">
    <source>
        <dbReference type="Google" id="ProtNLM"/>
    </source>
</evidence>
<dbReference type="NCBIfam" id="TIGR00738">
    <property type="entry name" value="rrf2_super"/>
    <property type="match status" value="1"/>
</dbReference>
<dbReference type="InterPro" id="IPR036390">
    <property type="entry name" value="WH_DNA-bd_sf"/>
</dbReference>
<proteinExistence type="predicted"/>
<dbReference type="InterPro" id="IPR036388">
    <property type="entry name" value="WH-like_DNA-bd_sf"/>
</dbReference>
<dbReference type="InterPro" id="IPR030489">
    <property type="entry name" value="TR_Rrf2-type_CS"/>
</dbReference>
<dbReference type="PROSITE" id="PS01332">
    <property type="entry name" value="HTH_RRF2_1"/>
    <property type="match status" value="1"/>
</dbReference>
<organism evidence="1">
    <name type="scientific">marine sediment metagenome</name>
    <dbReference type="NCBI Taxonomy" id="412755"/>
    <lineage>
        <taxon>unclassified sequences</taxon>
        <taxon>metagenomes</taxon>
        <taxon>ecological metagenomes</taxon>
    </lineage>
</organism>
<gene>
    <name evidence="1" type="ORF">LCGC14_1585340</name>
</gene>
<dbReference type="EMBL" id="LAZR01012524">
    <property type="protein sequence ID" value="KKM26379.1"/>
    <property type="molecule type" value="Genomic_DNA"/>
</dbReference>
<evidence type="ECO:0000313" key="1">
    <source>
        <dbReference type="EMBL" id="KKM26379.1"/>
    </source>
</evidence>
<dbReference type="GO" id="GO:0003700">
    <property type="term" value="F:DNA-binding transcription factor activity"/>
    <property type="evidence" value="ECO:0007669"/>
    <property type="project" value="TreeGrafter"/>
</dbReference>